<keyword evidence="4" id="KW-1185">Reference proteome</keyword>
<dbReference type="OrthoDB" id="2680086at2"/>
<dbReference type="InterPro" id="IPR003675">
    <property type="entry name" value="Rce1/LyrA-like_dom"/>
</dbReference>
<dbReference type="Proteomes" id="UP000274909">
    <property type="component" value="Unassembled WGS sequence"/>
</dbReference>
<protein>
    <submittedName>
        <fullName evidence="3">CPBP family intramembrane metalloprotease</fullName>
    </submittedName>
</protein>
<feature type="transmembrane region" description="Helical" evidence="1">
    <location>
        <begin position="214"/>
        <end position="231"/>
    </location>
</feature>
<name>A0A3S0XKM2_9MICO</name>
<feature type="transmembrane region" description="Helical" evidence="1">
    <location>
        <begin position="116"/>
        <end position="136"/>
    </location>
</feature>
<feature type="transmembrane region" description="Helical" evidence="1">
    <location>
        <begin position="142"/>
        <end position="161"/>
    </location>
</feature>
<feature type="transmembrane region" description="Helical" evidence="1">
    <location>
        <begin position="238"/>
        <end position="256"/>
    </location>
</feature>
<keyword evidence="3" id="KW-0378">Hydrolase</keyword>
<keyword evidence="1" id="KW-0472">Membrane</keyword>
<dbReference type="GO" id="GO:0008237">
    <property type="term" value="F:metallopeptidase activity"/>
    <property type="evidence" value="ECO:0007669"/>
    <property type="project" value="UniProtKB-KW"/>
</dbReference>
<accession>A0A3S0XKM2</accession>
<feature type="transmembrane region" description="Helical" evidence="1">
    <location>
        <begin position="73"/>
        <end position="95"/>
    </location>
</feature>
<feature type="domain" description="CAAX prenyl protease 2/Lysostaphin resistance protein A-like" evidence="2">
    <location>
        <begin position="152"/>
        <end position="248"/>
    </location>
</feature>
<keyword evidence="3" id="KW-0645">Protease</keyword>
<keyword evidence="1" id="KW-0812">Transmembrane</keyword>
<evidence type="ECO:0000259" key="2">
    <source>
        <dbReference type="Pfam" id="PF02517"/>
    </source>
</evidence>
<comment type="caution">
    <text evidence="3">The sequence shown here is derived from an EMBL/GenBank/DDBJ whole genome shotgun (WGS) entry which is preliminary data.</text>
</comment>
<keyword evidence="1" id="KW-1133">Transmembrane helix</keyword>
<evidence type="ECO:0000313" key="3">
    <source>
        <dbReference type="EMBL" id="RUQ98158.1"/>
    </source>
</evidence>
<keyword evidence="3" id="KW-0482">Metalloprotease</keyword>
<feature type="transmembrane region" description="Helical" evidence="1">
    <location>
        <begin position="190"/>
        <end position="208"/>
    </location>
</feature>
<feature type="transmembrane region" description="Helical" evidence="1">
    <location>
        <begin position="276"/>
        <end position="293"/>
    </location>
</feature>
<dbReference type="EMBL" id="RZGZ01000004">
    <property type="protein sequence ID" value="RUQ98158.1"/>
    <property type="molecule type" value="Genomic_DNA"/>
</dbReference>
<dbReference type="AlphaFoldDB" id="A0A3S0XKM2"/>
<evidence type="ECO:0000256" key="1">
    <source>
        <dbReference type="SAM" id="Phobius"/>
    </source>
</evidence>
<dbReference type="GO" id="GO:0004175">
    <property type="term" value="F:endopeptidase activity"/>
    <property type="evidence" value="ECO:0007669"/>
    <property type="project" value="UniProtKB-ARBA"/>
</dbReference>
<dbReference type="GO" id="GO:0080120">
    <property type="term" value="P:CAAX-box protein maturation"/>
    <property type="evidence" value="ECO:0007669"/>
    <property type="project" value="UniProtKB-ARBA"/>
</dbReference>
<dbReference type="RefSeq" id="WP_127051011.1">
    <property type="nucleotide sequence ID" value="NZ_RZGZ01000004.1"/>
</dbReference>
<gene>
    <name evidence="3" type="ORF">ELQ94_14135</name>
</gene>
<proteinExistence type="predicted"/>
<evidence type="ECO:0000313" key="4">
    <source>
        <dbReference type="Proteomes" id="UP000274909"/>
    </source>
</evidence>
<reference evidence="3 4" key="1">
    <citation type="submission" date="2018-12" db="EMBL/GenBank/DDBJ databases">
        <authorList>
            <person name="Li F."/>
        </authorList>
    </citation>
    <scope>NUCLEOTIDE SEQUENCE [LARGE SCALE GENOMIC DNA]</scope>
    <source>
        <strain evidence="3 4">EGI 6500705</strain>
    </source>
</reference>
<sequence length="310" mass="32797">MTTETRSLDSALPGTLPDRPFGVHFRMARWKSLIVLIAIPVTLFLAQIIVFQIPIAIEGPADPNKPALTPLTIAASGISTAITAVLMTMLVAAMAKVSWRAVFSHTRRFDWRRIGTYLLGSAVLVGLSIVATLLIAPDSLGWGSFAVGGTTIAIILVNLVATPLQSAGEEIAFRGALIPAAGSWFRNTRVAVAFGILLSGVLFALIHVTLDPWLLAYLFVFSACTAAIGLISGGLEAAMAFHVANNVLVGIVNPLFTGGESTSLDRSVGAGPGPGLLILMVMNVAVVVMVWLVERRKRSRTQENAPETTS</sequence>
<dbReference type="GO" id="GO:0006508">
    <property type="term" value="P:proteolysis"/>
    <property type="evidence" value="ECO:0007669"/>
    <property type="project" value="UniProtKB-KW"/>
</dbReference>
<feature type="transmembrane region" description="Helical" evidence="1">
    <location>
        <begin position="33"/>
        <end position="53"/>
    </location>
</feature>
<organism evidence="3 4">
    <name type="scientific">Labedella endophytica</name>
    <dbReference type="NCBI Taxonomy" id="1523160"/>
    <lineage>
        <taxon>Bacteria</taxon>
        <taxon>Bacillati</taxon>
        <taxon>Actinomycetota</taxon>
        <taxon>Actinomycetes</taxon>
        <taxon>Micrococcales</taxon>
        <taxon>Microbacteriaceae</taxon>
        <taxon>Labedella</taxon>
    </lineage>
</organism>
<dbReference type="Pfam" id="PF02517">
    <property type="entry name" value="Rce1-like"/>
    <property type="match status" value="1"/>
</dbReference>